<gene>
    <name evidence="1" type="ORF">Pan153_17630</name>
</gene>
<reference evidence="1 2" key="1">
    <citation type="submission" date="2019-02" db="EMBL/GenBank/DDBJ databases">
        <title>Deep-cultivation of Planctomycetes and their phenomic and genomic characterization uncovers novel biology.</title>
        <authorList>
            <person name="Wiegand S."/>
            <person name="Jogler M."/>
            <person name="Boedeker C."/>
            <person name="Pinto D."/>
            <person name="Vollmers J."/>
            <person name="Rivas-Marin E."/>
            <person name="Kohn T."/>
            <person name="Peeters S.H."/>
            <person name="Heuer A."/>
            <person name="Rast P."/>
            <person name="Oberbeckmann S."/>
            <person name="Bunk B."/>
            <person name="Jeske O."/>
            <person name="Meyerdierks A."/>
            <person name="Storesund J.E."/>
            <person name="Kallscheuer N."/>
            <person name="Luecker S."/>
            <person name="Lage O.M."/>
            <person name="Pohl T."/>
            <person name="Merkel B.J."/>
            <person name="Hornburger P."/>
            <person name="Mueller R.-W."/>
            <person name="Bruemmer F."/>
            <person name="Labrenz M."/>
            <person name="Spormann A.M."/>
            <person name="Op den Camp H."/>
            <person name="Overmann J."/>
            <person name="Amann R."/>
            <person name="Jetten M.S.M."/>
            <person name="Mascher T."/>
            <person name="Medema M.H."/>
            <person name="Devos D.P."/>
            <person name="Kaster A.-K."/>
            <person name="Ovreas L."/>
            <person name="Rohde M."/>
            <person name="Galperin M.Y."/>
            <person name="Jogler C."/>
        </authorList>
    </citation>
    <scope>NUCLEOTIDE SEQUENCE [LARGE SCALE GENOMIC DNA]</scope>
    <source>
        <strain evidence="1 2">Pan153</strain>
    </source>
</reference>
<dbReference type="Pfam" id="PF13582">
    <property type="entry name" value="Reprolysin_3"/>
    <property type="match status" value="1"/>
</dbReference>
<dbReference type="AlphaFoldDB" id="A0A518FL86"/>
<dbReference type="RefSeq" id="WP_145455106.1">
    <property type="nucleotide sequence ID" value="NZ_CP036317.1"/>
</dbReference>
<dbReference type="Gene3D" id="2.60.120.380">
    <property type="match status" value="1"/>
</dbReference>
<evidence type="ECO:0000313" key="2">
    <source>
        <dbReference type="Proteomes" id="UP000320839"/>
    </source>
</evidence>
<protein>
    <recommendedName>
        <fullName evidence="3">Peptidase C-terminal archaeal/bacterial domain-containing protein</fullName>
    </recommendedName>
</protein>
<name>A0A518FL86_9PLAN</name>
<evidence type="ECO:0000313" key="1">
    <source>
        <dbReference type="EMBL" id="QDV17128.1"/>
    </source>
</evidence>
<dbReference type="EMBL" id="CP036317">
    <property type="protein sequence ID" value="QDV17128.1"/>
    <property type="molecule type" value="Genomic_DNA"/>
</dbReference>
<dbReference type="OrthoDB" id="220114at2"/>
<dbReference type="Proteomes" id="UP000320839">
    <property type="component" value="Chromosome"/>
</dbReference>
<dbReference type="Gene3D" id="3.40.390.10">
    <property type="entry name" value="Collagenase (Catalytic Domain)"/>
    <property type="match status" value="1"/>
</dbReference>
<dbReference type="GO" id="GO:0008237">
    <property type="term" value="F:metallopeptidase activity"/>
    <property type="evidence" value="ECO:0007669"/>
    <property type="project" value="InterPro"/>
</dbReference>
<proteinExistence type="predicted"/>
<accession>A0A518FL86</accession>
<sequence length="490" mass="52895">MLLTNWLKTLTSRLRKRRVIRSRDRRALRRLWQTACCNRVSTVEVLEDRTLLTAPLASDLAGNTVAEAGAEEDHPVNQYGDEEHWIPVNYSVSEATPIAGEAPPFSVSDTFNLSSLAGANHTIYLDFNGHTTTGTLWNETYASGSSIVTPAYDIDGNVAVFSTFEHEVMQRIWQRVAEDFAPFNVNVTTVESPASDLIKSNASDTRWGVRVVIGENTWYHDAGGVAYIDSFNWDTPAFVFNTSLSDVAEAVSHEVGHTLGLDHDGTSAEEYYEGHGSGTTGWAPIMGAGYYQNLVQWSKGEYTDSNNNQDDLSIITTQNGFGYRADDHGSSIGTASTVIGGMASGIVERNTDRDYFQFTTNGGDVNIDPFIESPNLDILARLYDSGGTQIQTSNPVGALNASFTGLSAGTYYVSIEGTGEGSVSGTGYSDYGSLGQYTITFSAQVPTLDVISDMTLTENASWQTVNLSGITAGLGESQPLRVTASSSNLA</sequence>
<dbReference type="SUPFAM" id="SSF89260">
    <property type="entry name" value="Collagen-binding domain"/>
    <property type="match status" value="1"/>
</dbReference>
<dbReference type="SUPFAM" id="SSF55486">
    <property type="entry name" value="Metalloproteases ('zincins'), catalytic domain"/>
    <property type="match status" value="1"/>
</dbReference>
<organism evidence="1 2">
    <name type="scientific">Gimesia panareensis</name>
    <dbReference type="NCBI Taxonomy" id="2527978"/>
    <lineage>
        <taxon>Bacteria</taxon>
        <taxon>Pseudomonadati</taxon>
        <taxon>Planctomycetota</taxon>
        <taxon>Planctomycetia</taxon>
        <taxon>Planctomycetales</taxon>
        <taxon>Planctomycetaceae</taxon>
        <taxon>Gimesia</taxon>
    </lineage>
</organism>
<evidence type="ECO:0008006" key="3">
    <source>
        <dbReference type="Google" id="ProtNLM"/>
    </source>
</evidence>
<dbReference type="InterPro" id="IPR024079">
    <property type="entry name" value="MetalloPept_cat_dom_sf"/>
</dbReference>